<dbReference type="PRINTS" id="PR00313">
    <property type="entry name" value="CABNDNGRPT"/>
</dbReference>
<dbReference type="STRING" id="935700.jaqu_35790"/>
<dbReference type="GO" id="GO:0005576">
    <property type="term" value="C:extracellular region"/>
    <property type="evidence" value="ECO:0007669"/>
    <property type="project" value="UniProtKB-SubCell"/>
</dbReference>
<dbReference type="RefSeq" id="WP_052501063.1">
    <property type="nucleotide sequence ID" value="NZ_FZPF01000013.1"/>
</dbReference>
<keyword evidence="2" id="KW-0964">Secreted</keyword>
<dbReference type="GO" id="GO:0005509">
    <property type="term" value="F:calcium ion binding"/>
    <property type="evidence" value="ECO:0007669"/>
    <property type="project" value="InterPro"/>
</dbReference>
<dbReference type="PANTHER" id="PTHR38340">
    <property type="entry name" value="S-LAYER PROTEIN"/>
    <property type="match status" value="1"/>
</dbReference>
<evidence type="ECO:0000313" key="4">
    <source>
        <dbReference type="Proteomes" id="UP000032232"/>
    </source>
</evidence>
<sequence>MVARLLDFNFAAGTRMDDEYADLGVTIRANQRHSRIDQAMIFDSSDAGRWDSDLDYSDADLGGLLMISQDGRSDRPNDSFRGGTLKFDFDEPVDMTSVTLLDAERGAKIKAYDENGKKIGVIRVENGHDNDMREIDLSIFEGVASLKIILRGSGAIDNLAFDAPGDDDTGGGGPGGDDTGGSFCSGGDASLSFLEPGGRYNAQTGETLVQGSDGADTIAGNAEDNTLYGNGGNDFLLGNTGIDRLCGGAGDDTLHGGRDDDTVVGGAGDDRINGDKGSDVLVGGDGADAFAFSFKGIVAGDLDTVKDFDAAKGDWVMLRGFEAGTVEARAVEAGVELTLNGDAFAIVENAGLADVENALTFV</sequence>
<dbReference type="Gene3D" id="2.150.10.10">
    <property type="entry name" value="Serralysin-like metalloprotease, C-terminal"/>
    <property type="match status" value="1"/>
</dbReference>
<gene>
    <name evidence="3" type="primary">cya_6</name>
    <name evidence="3" type="ORF">jaqu_35790</name>
</gene>
<dbReference type="PATRIC" id="fig|935700.4.peg.3688"/>
<dbReference type="AlphaFoldDB" id="A0A0D1CIT4"/>
<dbReference type="Proteomes" id="UP000032232">
    <property type="component" value="Unassembled WGS sequence"/>
</dbReference>
<dbReference type="OrthoDB" id="423072at2"/>
<dbReference type="SUPFAM" id="SSF51120">
    <property type="entry name" value="beta-Roll"/>
    <property type="match status" value="1"/>
</dbReference>
<proteinExistence type="predicted"/>
<evidence type="ECO:0000313" key="3">
    <source>
        <dbReference type="EMBL" id="KIT14637.1"/>
    </source>
</evidence>
<comment type="subcellular location">
    <subcellularLocation>
        <location evidence="1">Secreted</location>
    </subcellularLocation>
</comment>
<dbReference type="InterPro" id="IPR011049">
    <property type="entry name" value="Serralysin-like_metalloprot_C"/>
</dbReference>
<reference evidence="3 4" key="1">
    <citation type="submission" date="2015-02" db="EMBL/GenBank/DDBJ databases">
        <title>Genome Sequence of Jannaschia aquimarina DSM28248, a member of the Roseobacter clade.</title>
        <authorList>
            <person name="Voget S."/>
            <person name="Daniel R."/>
        </authorList>
    </citation>
    <scope>NUCLEOTIDE SEQUENCE [LARGE SCALE GENOMIC DNA]</scope>
    <source>
        <strain evidence="3 4">GSW-M26</strain>
    </source>
</reference>
<dbReference type="PANTHER" id="PTHR38340:SF1">
    <property type="entry name" value="S-LAYER PROTEIN"/>
    <property type="match status" value="1"/>
</dbReference>
<accession>A0A0D1CIT4</accession>
<dbReference type="PROSITE" id="PS00330">
    <property type="entry name" value="HEMOLYSIN_CALCIUM"/>
    <property type="match status" value="2"/>
</dbReference>
<dbReference type="InterPro" id="IPR050557">
    <property type="entry name" value="RTX_toxin/Mannuronan_C5-epim"/>
</dbReference>
<dbReference type="InterPro" id="IPR018511">
    <property type="entry name" value="Hemolysin-typ_Ca-bd_CS"/>
</dbReference>
<evidence type="ECO:0000256" key="1">
    <source>
        <dbReference type="ARBA" id="ARBA00004613"/>
    </source>
</evidence>
<protein>
    <submittedName>
        <fullName evidence="3">Cya_6 protein</fullName>
    </submittedName>
</protein>
<name>A0A0D1CIT4_9RHOB</name>
<keyword evidence="4" id="KW-1185">Reference proteome</keyword>
<comment type="caution">
    <text evidence="3">The sequence shown here is derived from an EMBL/GenBank/DDBJ whole genome shotgun (WGS) entry which is preliminary data.</text>
</comment>
<evidence type="ECO:0000256" key="2">
    <source>
        <dbReference type="ARBA" id="ARBA00022525"/>
    </source>
</evidence>
<dbReference type="Pfam" id="PF00353">
    <property type="entry name" value="HemolysinCabind"/>
    <property type="match status" value="2"/>
</dbReference>
<dbReference type="EMBL" id="JYFE01000068">
    <property type="protein sequence ID" value="KIT14637.1"/>
    <property type="molecule type" value="Genomic_DNA"/>
</dbReference>
<organism evidence="3 4">
    <name type="scientific">Jannaschia aquimarina</name>
    <dbReference type="NCBI Taxonomy" id="935700"/>
    <lineage>
        <taxon>Bacteria</taxon>
        <taxon>Pseudomonadati</taxon>
        <taxon>Pseudomonadota</taxon>
        <taxon>Alphaproteobacteria</taxon>
        <taxon>Rhodobacterales</taxon>
        <taxon>Roseobacteraceae</taxon>
        <taxon>Jannaschia</taxon>
    </lineage>
</organism>
<dbReference type="InterPro" id="IPR001343">
    <property type="entry name" value="Hemolysn_Ca-bd"/>
</dbReference>